<evidence type="ECO:0000313" key="1">
    <source>
        <dbReference type="EMBL" id="KAK2109456.1"/>
    </source>
</evidence>
<comment type="caution">
    <text evidence="1">The sequence shown here is derived from an EMBL/GenBank/DDBJ whole genome shotgun (WGS) entry which is preliminary data.</text>
</comment>
<organism evidence="1 2">
    <name type="scientific">Saguinus oedipus</name>
    <name type="common">Cotton-top tamarin</name>
    <name type="synonym">Oedipomidas oedipus</name>
    <dbReference type="NCBI Taxonomy" id="9490"/>
    <lineage>
        <taxon>Eukaryota</taxon>
        <taxon>Metazoa</taxon>
        <taxon>Chordata</taxon>
        <taxon>Craniata</taxon>
        <taxon>Vertebrata</taxon>
        <taxon>Euteleostomi</taxon>
        <taxon>Mammalia</taxon>
        <taxon>Eutheria</taxon>
        <taxon>Euarchontoglires</taxon>
        <taxon>Primates</taxon>
        <taxon>Haplorrhini</taxon>
        <taxon>Platyrrhini</taxon>
        <taxon>Cebidae</taxon>
        <taxon>Callitrichinae</taxon>
        <taxon>Saguinus</taxon>
    </lineage>
</organism>
<dbReference type="Proteomes" id="UP001266305">
    <property type="component" value="Unassembled WGS sequence"/>
</dbReference>
<keyword evidence="2" id="KW-1185">Reference proteome</keyword>
<evidence type="ECO:0000313" key="2">
    <source>
        <dbReference type="Proteomes" id="UP001266305"/>
    </source>
</evidence>
<sequence>LPERAAFCTLYLLTPLKHCEITSRSKAEVLMLHPSNTLCTQGDFIPQKHQNQAILD</sequence>
<name>A0ABQ9VJB5_SAGOE</name>
<reference evidence="1 2" key="1">
    <citation type="submission" date="2023-05" db="EMBL/GenBank/DDBJ databases">
        <title>B98-5 Cell Line De Novo Hybrid Assembly: An Optical Mapping Approach.</title>
        <authorList>
            <person name="Kananen K."/>
            <person name="Auerbach J.A."/>
            <person name="Kautto E."/>
            <person name="Blachly J.S."/>
        </authorList>
    </citation>
    <scope>NUCLEOTIDE SEQUENCE [LARGE SCALE GENOMIC DNA]</scope>
    <source>
        <strain evidence="1">B95-8</strain>
        <tissue evidence="1">Cell line</tissue>
    </source>
</reference>
<proteinExistence type="predicted"/>
<feature type="non-terminal residue" evidence="1">
    <location>
        <position position="1"/>
    </location>
</feature>
<protein>
    <submittedName>
        <fullName evidence="1">Uncharacterized protein</fullName>
    </submittedName>
</protein>
<gene>
    <name evidence="1" type="ORF">P7K49_009202</name>
</gene>
<accession>A0ABQ9VJB5</accession>
<dbReference type="EMBL" id="JASSZA010000005">
    <property type="protein sequence ID" value="KAK2109456.1"/>
    <property type="molecule type" value="Genomic_DNA"/>
</dbReference>